<dbReference type="EMBL" id="DXEI01000093">
    <property type="protein sequence ID" value="HIX95067.1"/>
    <property type="molecule type" value="Genomic_DNA"/>
</dbReference>
<evidence type="ECO:0000256" key="1">
    <source>
        <dbReference type="SAM" id="Phobius"/>
    </source>
</evidence>
<keyword evidence="1" id="KW-1133">Transmembrane helix</keyword>
<keyword evidence="1" id="KW-0472">Membrane</keyword>
<protein>
    <submittedName>
        <fullName evidence="2">Uncharacterized protein</fullName>
    </submittedName>
</protein>
<organism evidence="2 3">
    <name type="scientific">Candidatus Gemmiger excrementipullorum</name>
    <dbReference type="NCBI Taxonomy" id="2838610"/>
    <lineage>
        <taxon>Bacteria</taxon>
        <taxon>Bacillati</taxon>
        <taxon>Bacillota</taxon>
        <taxon>Clostridia</taxon>
        <taxon>Eubacteriales</taxon>
        <taxon>Gemmiger</taxon>
    </lineage>
</organism>
<keyword evidence="1" id="KW-0812">Transmembrane</keyword>
<proteinExistence type="predicted"/>
<name>A0A9D1Y147_9FIRM</name>
<feature type="transmembrane region" description="Helical" evidence="1">
    <location>
        <begin position="38"/>
        <end position="59"/>
    </location>
</feature>
<reference evidence="2" key="1">
    <citation type="journal article" date="2021" name="PeerJ">
        <title>Extensive microbial diversity within the chicken gut microbiome revealed by metagenomics and culture.</title>
        <authorList>
            <person name="Gilroy R."/>
            <person name="Ravi A."/>
            <person name="Getino M."/>
            <person name="Pursley I."/>
            <person name="Horton D.L."/>
            <person name="Alikhan N.F."/>
            <person name="Baker D."/>
            <person name="Gharbi K."/>
            <person name="Hall N."/>
            <person name="Watson M."/>
            <person name="Adriaenssens E.M."/>
            <person name="Foster-Nyarko E."/>
            <person name="Jarju S."/>
            <person name="Secka A."/>
            <person name="Antonio M."/>
            <person name="Oren A."/>
            <person name="Chaudhuri R.R."/>
            <person name="La Ragione R."/>
            <person name="Hildebrand F."/>
            <person name="Pallen M.J."/>
        </authorList>
    </citation>
    <scope>NUCLEOTIDE SEQUENCE</scope>
    <source>
        <strain evidence="2">ChiHecec2B26-7398</strain>
    </source>
</reference>
<sequence length="81" mass="8303">MNDRQKQGIALVLTGTVLAALAIHPPKVLTAVYLAFERAVVACAGVLLATAGAAALLGLDAPHTGKAPDYTIDYDDAEGEL</sequence>
<reference evidence="2" key="2">
    <citation type="submission" date="2021-04" db="EMBL/GenBank/DDBJ databases">
        <authorList>
            <person name="Gilroy R."/>
        </authorList>
    </citation>
    <scope>NUCLEOTIDE SEQUENCE</scope>
    <source>
        <strain evidence="2">ChiHecec2B26-7398</strain>
    </source>
</reference>
<evidence type="ECO:0000313" key="2">
    <source>
        <dbReference type="EMBL" id="HIX95067.1"/>
    </source>
</evidence>
<dbReference type="Proteomes" id="UP000886751">
    <property type="component" value="Unassembled WGS sequence"/>
</dbReference>
<gene>
    <name evidence="2" type="ORF">H9846_06385</name>
</gene>
<evidence type="ECO:0000313" key="3">
    <source>
        <dbReference type="Proteomes" id="UP000886751"/>
    </source>
</evidence>
<accession>A0A9D1Y147</accession>
<dbReference type="AlphaFoldDB" id="A0A9D1Y147"/>
<comment type="caution">
    <text evidence="2">The sequence shown here is derived from an EMBL/GenBank/DDBJ whole genome shotgun (WGS) entry which is preliminary data.</text>
</comment>